<dbReference type="Proteomes" id="UP000199354">
    <property type="component" value="Unassembled WGS sequence"/>
</dbReference>
<protein>
    <submittedName>
        <fullName evidence="1">Uncharacterized protein</fullName>
    </submittedName>
</protein>
<keyword evidence="2" id="KW-1185">Reference proteome</keyword>
<gene>
    <name evidence="1" type="ORF">SAMN02927903_01985</name>
</gene>
<dbReference type="AlphaFoldDB" id="A0A1G5HSA2"/>
<proteinExistence type="predicted"/>
<sequence>MKNFKAIKTSSTSVILELDTCKLSVEEQIKFFGREYAKVTPDEKLTFIQQHDYEFSFNMLLHLDLDLRYKYLKKGEYPLQIADDKVQVLLTLSQTKTP</sequence>
<dbReference type="STRING" id="490189.SAMN02927903_01985"/>
<dbReference type="EMBL" id="FMVF01000008">
    <property type="protein sequence ID" value="SCY66735.1"/>
    <property type="molecule type" value="Genomic_DNA"/>
</dbReference>
<reference evidence="1 2" key="1">
    <citation type="submission" date="2016-10" db="EMBL/GenBank/DDBJ databases">
        <authorList>
            <person name="de Groot N.N."/>
        </authorList>
    </citation>
    <scope>NUCLEOTIDE SEQUENCE [LARGE SCALE GENOMIC DNA]</scope>
    <source>
        <strain evidence="1 2">CGMCC 1.7031</strain>
    </source>
</reference>
<dbReference type="OrthoDB" id="1375077at2"/>
<name>A0A1G5HSA2_9FLAO</name>
<dbReference type="RefSeq" id="WP_091142729.1">
    <property type="nucleotide sequence ID" value="NZ_FMVF01000008.1"/>
</dbReference>
<evidence type="ECO:0000313" key="2">
    <source>
        <dbReference type="Proteomes" id="UP000199354"/>
    </source>
</evidence>
<organism evidence="1 2">
    <name type="scientific">Flavobacterium caeni</name>
    <dbReference type="NCBI Taxonomy" id="490189"/>
    <lineage>
        <taxon>Bacteria</taxon>
        <taxon>Pseudomonadati</taxon>
        <taxon>Bacteroidota</taxon>
        <taxon>Flavobacteriia</taxon>
        <taxon>Flavobacteriales</taxon>
        <taxon>Flavobacteriaceae</taxon>
        <taxon>Flavobacterium</taxon>
    </lineage>
</organism>
<accession>A0A1G5HSA2</accession>
<evidence type="ECO:0000313" key="1">
    <source>
        <dbReference type="EMBL" id="SCY66735.1"/>
    </source>
</evidence>